<gene>
    <name evidence="1" type="ORF">HanXRQr2_Chr09g0389471</name>
</gene>
<protein>
    <submittedName>
        <fullName evidence="1">Uncharacterized protein</fullName>
    </submittedName>
</protein>
<evidence type="ECO:0000313" key="1">
    <source>
        <dbReference type="EMBL" id="KAF5790980.1"/>
    </source>
</evidence>
<dbReference type="EMBL" id="MNCJ02000324">
    <property type="protein sequence ID" value="KAF5790980.1"/>
    <property type="molecule type" value="Genomic_DNA"/>
</dbReference>
<sequence>MFRKMFVAQVLGFLARINRQYSSISKTIKLQRQNITLGTEYPRSSFRFHMYQSSSSIGAYKIQSYL</sequence>
<dbReference type="Gramene" id="mRNA:HanXRQr2_Chr09g0389471">
    <property type="protein sequence ID" value="mRNA:HanXRQr2_Chr09g0389471"/>
    <property type="gene ID" value="HanXRQr2_Chr09g0389471"/>
</dbReference>
<reference evidence="1" key="2">
    <citation type="submission" date="2020-06" db="EMBL/GenBank/DDBJ databases">
        <title>Helianthus annuus Genome sequencing and assembly Release 2.</title>
        <authorList>
            <person name="Gouzy J."/>
            <person name="Langlade N."/>
            <person name="Munos S."/>
        </authorList>
    </citation>
    <scope>NUCLEOTIDE SEQUENCE</scope>
    <source>
        <tissue evidence="1">Leaves</tissue>
    </source>
</reference>
<name>A0A9K3I6I3_HELAN</name>
<dbReference type="AlphaFoldDB" id="A0A9K3I6I3"/>
<dbReference type="Proteomes" id="UP000215914">
    <property type="component" value="Unassembled WGS sequence"/>
</dbReference>
<proteinExistence type="predicted"/>
<reference evidence="1" key="1">
    <citation type="journal article" date="2017" name="Nature">
        <title>The sunflower genome provides insights into oil metabolism, flowering and Asterid evolution.</title>
        <authorList>
            <person name="Badouin H."/>
            <person name="Gouzy J."/>
            <person name="Grassa C.J."/>
            <person name="Murat F."/>
            <person name="Staton S.E."/>
            <person name="Cottret L."/>
            <person name="Lelandais-Briere C."/>
            <person name="Owens G.L."/>
            <person name="Carrere S."/>
            <person name="Mayjonade B."/>
            <person name="Legrand L."/>
            <person name="Gill N."/>
            <person name="Kane N.C."/>
            <person name="Bowers J.E."/>
            <person name="Hubner S."/>
            <person name="Bellec A."/>
            <person name="Berard A."/>
            <person name="Berges H."/>
            <person name="Blanchet N."/>
            <person name="Boniface M.C."/>
            <person name="Brunel D."/>
            <person name="Catrice O."/>
            <person name="Chaidir N."/>
            <person name="Claudel C."/>
            <person name="Donnadieu C."/>
            <person name="Faraut T."/>
            <person name="Fievet G."/>
            <person name="Helmstetter N."/>
            <person name="King M."/>
            <person name="Knapp S.J."/>
            <person name="Lai Z."/>
            <person name="Le Paslier M.C."/>
            <person name="Lippi Y."/>
            <person name="Lorenzon L."/>
            <person name="Mandel J.R."/>
            <person name="Marage G."/>
            <person name="Marchand G."/>
            <person name="Marquand E."/>
            <person name="Bret-Mestries E."/>
            <person name="Morien E."/>
            <person name="Nambeesan S."/>
            <person name="Nguyen T."/>
            <person name="Pegot-Espagnet P."/>
            <person name="Pouilly N."/>
            <person name="Raftis F."/>
            <person name="Sallet E."/>
            <person name="Schiex T."/>
            <person name="Thomas J."/>
            <person name="Vandecasteele C."/>
            <person name="Vares D."/>
            <person name="Vear F."/>
            <person name="Vautrin S."/>
            <person name="Crespi M."/>
            <person name="Mangin B."/>
            <person name="Burke J.M."/>
            <person name="Salse J."/>
            <person name="Munos S."/>
            <person name="Vincourt P."/>
            <person name="Rieseberg L.H."/>
            <person name="Langlade N.B."/>
        </authorList>
    </citation>
    <scope>NUCLEOTIDE SEQUENCE</scope>
    <source>
        <tissue evidence="1">Leaves</tissue>
    </source>
</reference>
<evidence type="ECO:0000313" key="2">
    <source>
        <dbReference type="Proteomes" id="UP000215914"/>
    </source>
</evidence>
<organism evidence="1 2">
    <name type="scientific">Helianthus annuus</name>
    <name type="common">Common sunflower</name>
    <dbReference type="NCBI Taxonomy" id="4232"/>
    <lineage>
        <taxon>Eukaryota</taxon>
        <taxon>Viridiplantae</taxon>
        <taxon>Streptophyta</taxon>
        <taxon>Embryophyta</taxon>
        <taxon>Tracheophyta</taxon>
        <taxon>Spermatophyta</taxon>
        <taxon>Magnoliopsida</taxon>
        <taxon>eudicotyledons</taxon>
        <taxon>Gunneridae</taxon>
        <taxon>Pentapetalae</taxon>
        <taxon>asterids</taxon>
        <taxon>campanulids</taxon>
        <taxon>Asterales</taxon>
        <taxon>Asteraceae</taxon>
        <taxon>Asteroideae</taxon>
        <taxon>Heliantheae alliance</taxon>
        <taxon>Heliantheae</taxon>
        <taxon>Helianthus</taxon>
    </lineage>
</organism>
<keyword evidence="2" id="KW-1185">Reference proteome</keyword>
<accession>A0A9K3I6I3</accession>
<comment type="caution">
    <text evidence="1">The sequence shown here is derived from an EMBL/GenBank/DDBJ whole genome shotgun (WGS) entry which is preliminary data.</text>
</comment>